<dbReference type="RefSeq" id="WP_090668814.1">
    <property type="nucleotide sequence ID" value="NZ_FNIT01000001.1"/>
</dbReference>
<dbReference type="Pfam" id="PF04267">
    <property type="entry name" value="SoxD"/>
    <property type="match status" value="1"/>
</dbReference>
<name>A0A1H0DCA3_9HYPH</name>
<feature type="compositionally biased region" description="Polar residues" evidence="1">
    <location>
        <begin position="104"/>
        <end position="114"/>
    </location>
</feature>
<sequence>MLLIHCPYCGPRPELEFRYAGQAHVVRAETPSAEPADSWGDFLYTRANPRGLHAERWRHVHGCARFFNALRDTRTDFFQATYKVGEPRPDDGAEENAPALSGDNHGTWSGESVR</sequence>
<organism evidence="2 3">
    <name type="scientific">Aureimonas jatrophae</name>
    <dbReference type="NCBI Taxonomy" id="1166073"/>
    <lineage>
        <taxon>Bacteria</taxon>
        <taxon>Pseudomonadati</taxon>
        <taxon>Pseudomonadota</taxon>
        <taxon>Alphaproteobacteria</taxon>
        <taxon>Hyphomicrobiales</taxon>
        <taxon>Aurantimonadaceae</taxon>
        <taxon>Aureimonas</taxon>
    </lineage>
</organism>
<dbReference type="STRING" id="1166073.SAMN05192530_101704"/>
<dbReference type="Proteomes" id="UP000198793">
    <property type="component" value="Unassembled WGS sequence"/>
</dbReference>
<dbReference type="AlphaFoldDB" id="A0A1H0DCA3"/>
<gene>
    <name evidence="2" type="ORF">SAMN05192530_101704</name>
</gene>
<dbReference type="EMBL" id="FNIT01000001">
    <property type="protein sequence ID" value="SDN67764.1"/>
    <property type="molecule type" value="Genomic_DNA"/>
</dbReference>
<evidence type="ECO:0000256" key="1">
    <source>
        <dbReference type="SAM" id="MobiDB-lite"/>
    </source>
</evidence>
<dbReference type="Gene3D" id="3.30.2270.10">
    <property type="entry name" value="Folate-binding superfamily"/>
    <property type="match status" value="1"/>
</dbReference>
<dbReference type="GO" id="GO:0008115">
    <property type="term" value="F:sarcosine oxidase activity"/>
    <property type="evidence" value="ECO:0007669"/>
    <property type="project" value="InterPro"/>
</dbReference>
<dbReference type="OrthoDB" id="7159274at2"/>
<reference evidence="2 3" key="1">
    <citation type="submission" date="2016-10" db="EMBL/GenBank/DDBJ databases">
        <authorList>
            <person name="de Groot N.N."/>
        </authorList>
    </citation>
    <scope>NUCLEOTIDE SEQUENCE [LARGE SCALE GENOMIC DNA]</scope>
    <source>
        <strain evidence="3">L7-484,KACC 16230,DSM 25025</strain>
    </source>
</reference>
<evidence type="ECO:0000313" key="2">
    <source>
        <dbReference type="EMBL" id="SDN67764.1"/>
    </source>
</evidence>
<dbReference type="InterPro" id="IPR006279">
    <property type="entry name" value="SoxD"/>
</dbReference>
<keyword evidence="3" id="KW-1185">Reference proteome</keyword>
<accession>A0A1H0DCA3</accession>
<dbReference type="GO" id="GO:0046653">
    <property type="term" value="P:tetrahydrofolate metabolic process"/>
    <property type="evidence" value="ECO:0007669"/>
    <property type="project" value="InterPro"/>
</dbReference>
<proteinExistence type="predicted"/>
<feature type="region of interest" description="Disordered" evidence="1">
    <location>
        <begin position="83"/>
        <end position="114"/>
    </location>
</feature>
<evidence type="ECO:0000313" key="3">
    <source>
        <dbReference type="Proteomes" id="UP000198793"/>
    </source>
</evidence>
<dbReference type="InterPro" id="IPR038561">
    <property type="entry name" value="SoxD_sf"/>
</dbReference>
<protein>
    <submittedName>
        <fullName evidence="2">Sarcosine oxidase subunit delta</fullName>
    </submittedName>
</protein>